<dbReference type="GO" id="GO:0017056">
    <property type="term" value="F:structural constituent of nuclear pore"/>
    <property type="evidence" value="ECO:0007669"/>
    <property type="project" value="EnsemblFungi"/>
</dbReference>
<evidence type="ECO:0000256" key="9">
    <source>
        <dbReference type="ARBA" id="ARBA00023242"/>
    </source>
</evidence>
<feature type="region of interest" description="Disordered" evidence="10">
    <location>
        <begin position="51"/>
        <end position="70"/>
    </location>
</feature>
<keyword evidence="5" id="KW-0509">mRNA transport</keyword>
<dbReference type="AlphaFoldDB" id="A0A0W0D4C9"/>
<dbReference type="VEuPathDB" id="FungiDB:CAGL0L05852g"/>
<feature type="compositionally biased region" description="Low complexity" evidence="10">
    <location>
        <begin position="250"/>
        <end position="266"/>
    </location>
</feature>
<comment type="subcellular location">
    <subcellularLocation>
        <location evidence="1">Nucleus membrane</location>
        <topology evidence="1">Peripheral membrane protein</topology>
        <orientation evidence="1">Cytoplasmic side</orientation>
    </subcellularLocation>
    <subcellularLocation>
        <location evidence="3">Nucleus membrane</location>
        <topology evidence="3">Peripheral membrane protein</topology>
        <orientation evidence="3">Nucleoplasmic side</orientation>
    </subcellularLocation>
    <subcellularLocation>
        <location evidence="2">Nucleus</location>
        <location evidence="2">Nuclear pore complex</location>
    </subcellularLocation>
</comment>
<keyword evidence="6" id="KW-0653">Protein transport</keyword>
<dbReference type="GO" id="GO:0044613">
    <property type="term" value="C:nuclear pore central transport channel"/>
    <property type="evidence" value="ECO:0007669"/>
    <property type="project" value="EnsemblFungi"/>
</dbReference>
<evidence type="ECO:0000313" key="12">
    <source>
        <dbReference type="EMBL" id="KTB10180.1"/>
    </source>
</evidence>
<accession>A0A0W0D4C9</accession>
<dbReference type="VEuPathDB" id="FungiDB:B1J91_L05852g"/>
<evidence type="ECO:0000256" key="4">
    <source>
        <dbReference type="ARBA" id="ARBA00022448"/>
    </source>
</evidence>
<sequence length="509" mass="51631">MFGLNKPSTGLFGNNNAGANTGSGFGSNAGQSSGGGLFGSTSNNNTGLFGGANSNNMAGQNNTTTGGGLFGNSNATGAGGGLFGNSNSNTTGNAASSGGLFGNNNTNTATGTTTGGGLFGNNTAGNNTSTGGLFGTNNNAGSTSTGGGLFGTNNNTGNTSTGGGLFGASKPATGGLFGNNSNNTATTNSASTGGGLFGNSSNTMNATGGMGGLFGNKPAQGIGSTGTSLFGNNQNSAGTTSGLGGGGLFGSKPTTGSSLFGGNSSNTGFGSNTNGGLFGAVQQQQQPQSALESINQLAITPLTRISDLPPQIRAEVEQLDQYIQKQVQISEHLKADDKDHDELVSSIPRDIAYLTKVQSMTMQSLQMDLKRISKSKELTDNNLSDTQMFAIILQQILTPGSKISSLELEKFFQAKIAMYQSKLDDYFRVLSDIESAVNGIHCDIFGGSHEISGSDGLSNNDNAQEDLYAMKTGLNAIISTVIEEFKLFMSTADQIASLHQKVKLLTSTK</sequence>
<dbReference type="PANTHER" id="PTHR13437">
    <property type="entry name" value="NUCLEOPORIN P58/P45 NUCLEOPORIN-LIKE PROTEIN 1"/>
    <property type="match status" value="1"/>
</dbReference>
<dbReference type="InterPro" id="IPR025574">
    <property type="entry name" value="Nucleoporin_FG_rpt"/>
</dbReference>
<keyword evidence="4" id="KW-0813">Transport</keyword>
<evidence type="ECO:0000256" key="8">
    <source>
        <dbReference type="ARBA" id="ARBA00023132"/>
    </source>
</evidence>
<dbReference type="VEuPathDB" id="FungiDB:GVI51_L05709"/>
<keyword evidence="7" id="KW-0811">Translocation</keyword>
<dbReference type="GO" id="GO:0016973">
    <property type="term" value="P:poly(A)+ mRNA export from nucleus"/>
    <property type="evidence" value="ECO:0007669"/>
    <property type="project" value="EnsemblFungi"/>
</dbReference>
<evidence type="ECO:0000256" key="1">
    <source>
        <dbReference type="ARBA" id="ARBA00004335"/>
    </source>
</evidence>
<proteinExistence type="predicted"/>
<keyword evidence="9" id="KW-0539">Nucleus</keyword>
<evidence type="ECO:0000256" key="7">
    <source>
        <dbReference type="ARBA" id="ARBA00023010"/>
    </source>
</evidence>
<dbReference type="GO" id="GO:0006409">
    <property type="term" value="P:tRNA export from nucleus"/>
    <property type="evidence" value="ECO:0007669"/>
    <property type="project" value="EnsemblFungi"/>
</dbReference>
<evidence type="ECO:0000313" key="11">
    <source>
        <dbReference type="EMBL" id="KTB10130.1"/>
    </source>
</evidence>
<dbReference type="EMBL" id="LLZZ01000065">
    <property type="protein sequence ID" value="KTB10130.1"/>
    <property type="molecule type" value="Genomic_DNA"/>
</dbReference>
<dbReference type="GO" id="GO:0031965">
    <property type="term" value="C:nuclear membrane"/>
    <property type="evidence" value="ECO:0007669"/>
    <property type="project" value="UniProtKB-SubCell"/>
</dbReference>
<dbReference type="EMBL" id="LLZZ01000062">
    <property type="protein sequence ID" value="KTB10180.1"/>
    <property type="molecule type" value="Genomic_DNA"/>
</dbReference>
<evidence type="ECO:0000313" key="13">
    <source>
        <dbReference type="Proteomes" id="UP000054886"/>
    </source>
</evidence>
<evidence type="ECO:0000256" key="2">
    <source>
        <dbReference type="ARBA" id="ARBA00004567"/>
    </source>
</evidence>
<name>A0A0W0D4C9_CANGB</name>
<dbReference type="InterPro" id="IPR024882">
    <property type="entry name" value="NUP58/p45/49"/>
</dbReference>
<gene>
    <name evidence="12" type="ORF">AO440_003852</name>
    <name evidence="11" type="ORF">AO440_004500</name>
</gene>
<keyword evidence="8" id="KW-0906">Nuclear pore complex</keyword>
<dbReference type="Pfam" id="PF13634">
    <property type="entry name" value="Nucleoporin_FG"/>
    <property type="match status" value="2"/>
</dbReference>
<reference evidence="12 13" key="1">
    <citation type="submission" date="2015-10" db="EMBL/GenBank/DDBJ databases">
        <title>Draft genomes sequences of Candida glabrata isolates 1A, 1B, 2A, 2B, 3A and 3B.</title>
        <authorList>
            <person name="Haavelsrud O.E."/>
            <person name="Gaustad P."/>
        </authorList>
    </citation>
    <scope>NUCLEOTIDE SEQUENCE [LARGE SCALE GENOMIC DNA]</scope>
    <source>
        <strain evidence="12">910700640</strain>
    </source>
</reference>
<dbReference type="Proteomes" id="UP000054886">
    <property type="component" value="Unassembled WGS sequence"/>
</dbReference>
<feature type="compositionally biased region" description="Polar residues" evidence="10">
    <location>
        <begin position="225"/>
        <end position="237"/>
    </location>
</feature>
<evidence type="ECO:0000256" key="6">
    <source>
        <dbReference type="ARBA" id="ARBA00022927"/>
    </source>
</evidence>
<organism evidence="12">
    <name type="scientific">Candida glabrata</name>
    <name type="common">Yeast</name>
    <name type="synonym">Torulopsis glabrata</name>
    <dbReference type="NCBI Taxonomy" id="5478"/>
    <lineage>
        <taxon>Eukaryota</taxon>
        <taxon>Fungi</taxon>
        <taxon>Dikarya</taxon>
        <taxon>Ascomycota</taxon>
        <taxon>Saccharomycotina</taxon>
        <taxon>Saccharomycetes</taxon>
        <taxon>Saccharomycetales</taxon>
        <taxon>Saccharomycetaceae</taxon>
        <taxon>Nakaseomyces</taxon>
    </lineage>
</organism>
<feature type="compositionally biased region" description="Low complexity" evidence="10">
    <location>
        <begin position="55"/>
        <end position="64"/>
    </location>
</feature>
<dbReference type="PANTHER" id="PTHR13437:SF2">
    <property type="entry name" value="NUCLEOPORIN P58_P45"/>
    <property type="match status" value="1"/>
</dbReference>
<dbReference type="GO" id="GO:0008139">
    <property type="term" value="F:nuclear localization sequence binding"/>
    <property type="evidence" value="ECO:0007669"/>
    <property type="project" value="InterPro"/>
</dbReference>
<dbReference type="GO" id="GO:0042802">
    <property type="term" value="F:identical protein binding"/>
    <property type="evidence" value="ECO:0007669"/>
    <property type="project" value="EnsemblFungi"/>
</dbReference>
<evidence type="ECO:0000256" key="3">
    <source>
        <dbReference type="ARBA" id="ARBA00004620"/>
    </source>
</evidence>
<evidence type="ECO:0000256" key="5">
    <source>
        <dbReference type="ARBA" id="ARBA00022816"/>
    </source>
</evidence>
<comment type="caution">
    <text evidence="12">The sequence shown here is derived from an EMBL/GenBank/DDBJ whole genome shotgun (WGS) entry which is preliminary data.</text>
</comment>
<dbReference type="GO" id="GO:0000055">
    <property type="term" value="P:ribosomal large subunit export from nucleus"/>
    <property type="evidence" value="ECO:0007669"/>
    <property type="project" value="EnsemblFungi"/>
</dbReference>
<dbReference type="GO" id="GO:0140693">
    <property type="term" value="F:molecular condensate scaffold activity"/>
    <property type="evidence" value="ECO:0007669"/>
    <property type="project" value="EnsemblFungi"/>
</dbReference>
<protein>
    <submittedName>
        <fullName evidence="12">Nucleoporin NUP49/NSP49</fullName>
    </submittedName>
</protein>
<feature type="region of interest" description="Disordered" evidence="10">
    <location>
        <begin position="225"/>
        <end position="266"/>
    </location>
</feature>
<evidence type="ECO:0000256" key="10">
    <source>
        <dbReference type="SAM" id="MobiDB-lite"/>
    </source>
</evidence>
<dbReference type="GO" id="GO:1990000">
    <property type="term" value="P:amyloid fibril formation"/>
    <property type="evidence" value="ECO:0007669"/>
    <property type="project" value="EnsemblFungi"/>
</dbReference>
<dbReference type="GO" id="GO:0006606">
    <property type="term" value="P:protein import into nucleus"/>
    <property type="evidence" value="ECO:0007669"/>
    <property type="project" value="EnsemblFungi"/>
</dbReference>
<dbReference type="VEuPathDB" id="FungiDB:GWK60_L09383"/>